<dbReference type="Gene3D" id="3.90.105.10">
    <property type="entry name" value="Molybdopterin biosynthesis moea protein, domain 2"/>
    <property type="match status" value="1"/>
</dbReference>
<dbReference type="SUPFAM" id="SSF63867">
    <property type="entry name" value="MoeA C-terminal domain-like"/>
    <property type="match status" value="1"/>
</dbReference>
<dbReference type="SUPFAM" id="SSF63882">
    <property type="entry name" value="MoeA N-terminal region -like"/>
    <property type="match status" value="1"/>
</dbReference>
<dbReference type="GO" id="GO:0005829">
    <property type="term" value="C:cytosol"/>
    <property type="evidence" value="ECO:0007669"/>
    <property type="project" value="TreeGrafter"/>
</dbReference>
<evidence type="ECO:0000256" key="8">
    <source>
        <dbReference type="ARBA" id="ARBA00022842"/>
    </source>
</evidence>
<dbReference type="NCBIfam" id="NF045515">
    <property type="entry name" value="Glp_gephyrin"/>
    <property type="match status" value="1"/>
</dbReference>
<dbReference type="FunFam" id="2.170.190.11:FF:000001">
    <property type="entry name" value="Molybdopterin molybdenumtransferase"/>
    <property type="match status" value="1"/>
</dbReference>
<reference evidence="13" key="1">
    <citation type="submission" date="2007-02" db="EMBL/GenBank/DDBJ databases">
        <title>Complete sequence of Mycobacterium sp. JLS.</title>
        <authorList>
            <consortium name="US DOE Joint Genome Institute"/>
            <person name="Copeland A."/>
            <person name="Lucas S."/>
            <person name="Lapidus A."/>
            <person name="Barry K."/>
            <person name="Detter J.C."/>
            <person name="Glavina del Rio T."/>
            <person name="Hammon N."/>
            <person name="Israni S."/>
            <person name="Dalin E."/>
            <person name="Tice H."/>
            <person name="Pitluck S."/>
            <person name="Chain P."/>
            <person name="Malfatti S."/>
            <person name="Shin M."/>
            <person name="Vergez L."/>
            <person name="Schmutz J."/>
            <person name="Larimer F."/>
            <person name="Land M."/>
            <person name="Hauser L."/>
            <person name="Kyrpides N."/>
            <person name="Mikhailova N."/>
            <person name="Miller C.D."/>
            <person name="Anderson A.J."/>
            <person name="Sims R.C."/>
            <person name="Richardson P."/>
        </authorList>
    </citation>
    <scope>NUCLEOTIDE SEQUENCE [LARGE SCALE GENOMIC DNA]</scope>
    <source>
        <strain evidence="13">JLS</strain>
    </source>
</reference>
<dbReference type="Gene3D" id="3.40.980.10">
    <property type="entry name" value="MoaB/Mog-like domain"/>
    <property type="match status" value="1"/>
</dbReference>
<dbReference type="SMART" id="SM00852">
    <property type="entry name" value="MoCF_biosynth"/>
    <property type="match status" value="1"/>
</dbReference>
<dbReference type="PANTHER" id="PTHR10192">
    <property type="entry name" value="MOLYBDOPTERIN BIOSYNTHESIS PROTEIN"/>
    <property type="match status" value="1"/>
</dbReference>
<dbReference type="AlphaFoldDB" id="A0A5Q5CBE6"/>
<gene>
    <name evidence="13" type="ordered locus">Mjls_0586</name>
</gene>
<keyword evidence="7 11" id="KW-0479">Metal-binding</keyword>
<dbReference type="InterPro" id="IPR001453">
    <property type="entry name" value="MoaB/Mog_dom"/>
</dbReference>
<dbReference type="InterPro" id="IPR038987">
    <property type="entry name" value="MoeA-like"/>
</dbReference>
<dbReference type="GO" id="GO:0006777">
    <property type="term" value="P:Mo-molybdopterin cofactor biosynthetic process"/>
    <property type="evidence" value="ECO:0007669"/>
    <property type="project" value="UniProtKB-UniRule"/>
</dbReference>
<dbReference type="CDD" id="cd00887">
    <property type="entry name" value="MoeA"/>
    <property type="match status" value="1"/>
</dbReference>
<evidence type="ECO:0000256" key="6">
    <source>
        <dbReference type="ARBA" id="ARBA00022679"/>
    </source>
</evidence>
<dbReference type="Gene3D" id="2.40.340.10">
    <property type="entry name" value="MoeA, C-terminal, domain IV"/>
    <property type="match status" value="1"/>
</dbReference>
<dbReference type="InterPro" id="IPR005111">
    <property type="entry name" value="MoeA_C_domain_IV"/>
</dbReference>
<dbReference type="Pfam" id="PF03454">
    <property type="entry name" value="MoeA_C"/>
    <property type="match status" value="1"/>
</dbReference>
<organism evidence="13">
    <name type="scientific">Mycobacterium sp. (strain JLS)</name>
    <dbReference type="NCBI Taxonomy" id="164757"/>
    <lineage>
        <taxon>Bacteria</taxon>
        <taxon>Bacillati</taxon>
        <taxon>Actinomycetota</taxon>
        <taxon>Actinomycetes</taxon>
        <taxon>Mycobacteriales</taxon>
        <taxon>Mycobacteriaceae</taxon>
        <taxon>Mycobacterium</taxon>
    </lineage>
</organism>
<accession>A0A5Q5CBE6</accession>
<comment type="similarity">
    <text evidence="4 11">Belongs to the MoeA family.</text>
</comment>
<evidence type="ECO:0000256" key="5">
    <source>
        <dbReference type="ARBA" id="ARBA00022505"/>
    </source>
</evidence>
<dbReference type="KEGG" id="mjl:Mjls_0586"/>
<proteinExistence type="inferred from homology"/>
<evidence type="ECO:0000256" key="3">
    <source>
        <dbReference type="ARBA" id="ARBA00005046"/>
    </source>
</evidence>
<dbReference type="InterPro" id="IPR005110">
    <property type="entry name" value="MoeA_linker/N"/>
</dbReference>
<feature type="domain" description="MoaB/Mog" evidence="12">
    <location>
        <begin position="179"/>
        <end position="315"/>
    </location>
</feature>
<keyword evidence="5 11" id="KW-0500">Molybdenum</keyword>
<keyword evidence="8 11" id="KW-0460">Magnesium</keyword>
<dbReference type="SUPFAM" id="SSF53218">
    <property type="entry name" value="Molybdenum cofactor biosynthesis proteins"/>
    <property type="match status" value="1"/>
</dbReference>
<keyword evidence="9 11" id="KW-0501">Molybdenum cofactor biosynthesis</keyword>
<evidence type="ECO:0000256" key="4">
    <source>
        <dbReference type="ARBA" id="ARBA00010763"/>
    </source>
</evidence>
<name>A0A5Q5CBE6_MYCSJ</name>
<evidence type="ECO:0000256" key="7">
    <source>
        <dbReference type="ARBA" id="ARBA00022723"/>
    </source>
</evidence>
<dbReference type="UniPathway" id="UPA00344"/>
<evidence type="ECO:0000256" key="11">
    <source>
        <dbReference type="RuleBase" id="RU365090"/>
    </source>
</evidence>
<evidence type="ECO:0000259" key="12">
    <source>
        <dbReference type="SMART" id="SM00852"/>
    </source>
</evidence>
<dbReference type="Pfam" id="PF00994">
    <property type="entry name" value="MoCF_biosynth"/>
    <property type="match status" value="1"/>
</dbReference>
<comment type="pathway">
    <text evidence="3 11">Cofactor biosynthesis; molybdopterin biosynthesis.</text>
</comment>
<dbReference type="PANTHER" id="PTHR10192:SF5">
    <property type="entry name" value="GEPHYRIN"/>
    <property type="match status" value="1"/>
</dbReference>
<dbReference type="NCBIfam" id="TIGR00177">
    <property type="entry name" value="molyb_syn"/>
    <property type="match status" value="1"/>
</dbReference>
<evidence type="ECO:0000256" key="2">
    <source>
        <dbReference type="ARBA" id="ARBA00002901"/>
    </source>
</evidence>
<dbReference type="Gene3D" id="2.170.190.11">
    <property type="entry name" value="Molybdopterin biosynthesis moea protein, domain 3"/>
    <property type="match status" value="1"/>
</dbReference>
<dbReference type="EC" id="2.10.1.1" evidence="11"/>
<comment type="cofactor">
    <cofactor evidence="1 11">
        <name>Mg(2+)</name>
        <dbReference type="ChEBI" id="CHEBI:18420"/>
    </cofactor>
</comment>
<dbReference type="FunFam" id="3.40.980.10:FF:000004">
    <property type="entry name" value="Molybdopterin molybdenumtransferase"/>
    <property type="match status" value="1"/>
</dbReference>
<dbReference type="InterPro" id="IPR036425">
    <property type="entry name" value="MoaB/Mog-like_dom_sf"/>
</dbReference>
<comment type="function">
    <text evidence="2 11">Catalyzes the insertion of molybdate into adenylated molybdopterin with the concomitant release of AMP.</text>
</comment>
<evidence type="ECO:0000256" key="9">
    <source>
        <dbReference type="ARBA" id="ARBA00023150"/>
    </source>
</evidence>
<evidence type="ECO:0000313" key="13">
    <source>
        <dbReference type="EMBL" id="ABN96398.1"/>
    </source>
</evidence>
<dbReference type="InterPro" id="IPR036135">
    <property type="entry name" value="MoeA_linker/N_sf"/>
</dbReference>
<dbReference type="GO" id="GO:0061599">
    <property type="term" value="F:molybdopterin molybdotransferase activity"/>
    <property type="evidence" value="ECO:0007669"/>
    <property type="project" value="UniProtKB-UniRule"/>
</dbReference>
<sequence>MRTVEEHQRVVAGLIQRRPPVRLPIAATLGLTLAEDIVAPLSLPGFDNSAMDGYAVVAEDVADATEDRPVYLPVAEDIPAGRTDPLVLQPGTAHRIMTGAPLPRGATAVVPVEATNAATDTVAIRSAAKAGQHVRTAGEDVTAGTTVLRAGVALTPAALGLAAALGLGELSVIAPQRVLVMSTGTELVAPGIPLLPGQIYESNAVMLAAAVREAGGEVVASTMTGDDVDAFRATLDRYAGQADLIVTTGGVSAGAYEVVKDTLGSSEVEFAKVAMQPGMPQGAGRVGETPVITLPGNPVSALVSFEVFLRAPLRAAMGADRPERPRRSAVLTEDLTSPRGKRQFRRGVFDQHTGEVTSYGPPASHHLRWLASANCLLEIPEDVSELPAGSRVEVWDLS</sequence>
<evidence type="ECO:0000256" key="10">
    <source>
        <dbReference type="ARBA" id="ARBA00047317"/>
    </source>
</evidence>
<dbReference type="EMBL" id="CP000580">
    <property type="protein sequence ID" value="ABN96398.1"/>
    <property type="molecule type" value="Genomic_DNA"/>
</dbReference>
<protein>
    <recommendedName>
        <fullName evidence="11">Molybdopterin molybdenumtransferase</fullName>
        <ecNumber evidence="11">2.10.1.1</ecNumber>
    </recommendedName>
</protein>
<dbReference type="GO" id="GO:0046872">
    <property type="term" value="F:metal ion binding"/>
    <property type="evidence" value="ECO:0007669"/>
    <property type="project" value="UniProtKB-UniRule"/>
</dbReference>
<evidence type="ECO:0000256" key="1">
    <source>
        <dbReference type="ARBA" id="ARBA00001946"/>
    </source>
</evidence>
<dbReference type="Pfam" id="PF03453">
    <property type="entry name" value="MoeA_N"/>
    <property type="match status" value="1"/>
</dbReference>
<keyword evidence="6 11" id="KW-0808">Transferase</keyword>
<comment type="catalytic activity">
    <reaction evidence="10">
        <text>adenylyl-molybdopterin + molybdate = Mo-molybdopterin + AMP + H(+)</text>
        <dbReference type="Rhea" id="RHEA:35047"/>
        <dbReference type="ChEBI" id="CHEBI:15378"/>
        <dbReference type="ChEBI" id="CHEBI:36264"/>
        <dbReference type="ChEBI" id="CHEBI:62727"/>
        <dbReference type="ChEBI" id="CHEBI:71302"/>
        <dbReference type="ChEBI" id="CHEBI:456215"/>
        <dbReference type="EC" id="2.10.1.1"/>
    </reaction>
</comment>
<dbReference type="InterPro" id="IPR036688">
    <property type="entry name" value="MoeA_C_domain_IV_sf"/>
</dbReference>